<feature type="compositionally biased region" description="Polar residues" evidence="1">
    <location>
        <begin position="415"/>
        <end position="427"/>
    </location>
</feature>
<comment type="caution">
    <text evidence="3">The sequence shown here is derived from an EMBL/GenBank/DDBJ whole genome shotgun (WGS) entry which is preliminary data.</text>
</comment>
<feature type="transmembrane region" description="Helical" evidence="2">
    <location>
        <begin position="21"/>
        <end position="41"/>
    </location>
</feature>
<keyword evidence="4" id="KW-1185">Reference proteome</keyword>
<evidence type="ECO:0000313" key="4">
    <source>
        <dbReference type="Proteomes" id="UP001305779"/>
    </source>
</evidence>
<feature type="region of interest" description="Disordered" evidence="1">
    <location>
        <begin position="407"/>
        <end position="429"/>
    </location>
</feature>
<evidence type="ECO:0000313" key="3">
    <source>
        <dbReference type="EMBL" id="KAK4506057.1"/>
    </source>
</evidence>
<keyword evidence="2" id="KW-0812">Transmembrane</keyword>
<accession>A0ABR0EWP9</accession>
<keyword evidence="2" id="KW-1133">Transmembrane helix</keyword>
<keyword evidence="2" id="KW-0472">Membrane</keyword>
<feature type="compositionally biased region" description="Basic residues" evidence="1">
    <location>
        <begin position="466"/>
        <end position="477"/>
    </location>
</feature>
<organism evidence="3 4">
    <name type="scientific">Zasmidium cellare</name>
    <name type="common">Wine cellar mold</name>
    <name type="synonym">Racodium cellare</name>
    <dbReference type="NCBI Taxonomy" id="395010"/>
    <lineage>
        <taxon>Eukaryota</taxon>
        <taxon>Fungi</taxon>
        <taxon>Dikarya</taxon>
        <taxon>Ascomycota</taxon>
        <taxon>Pezizomycotina</taxon>
        <taxon>Dothideomycetes</taxon>
        <taxon>Dothideomycetidae</taxon>
        <taxon>Mycosphaerellales</taxon>
        <taxon>Mycosphaerellaceae</taxon>
        <taxon>Zasmidium</taxon>
    </lineage>
</organism>
<gene>
    <name evidence="3" type="ORF">PRZ48_004022</name>
</gene>
<feature type="region of interest" description="Disordered" evidence="1">
    <location>
        <begin position="456"/>
        <end position="477"/>
    </location>
</feature>
<evidence type="ECO:0000256" key="1">
    <source>
        <dbReference type="SAM" id="MobiDB-lite"/>
    </source>
</evidence>
<dbReference type="EMBL" id="JAXOVC010000002">
    <property type="protein sequence ID" value="KAK4506057.1"/>
    <property type="molecule type" value="Genomic_DNA"/>
</dbReference>
<dbReference type="Proteomes" id="UP001305779">
    <property type="component" value="Unassembled WGS sequence"/>
</dbReference>
<sequence>MRPTSLSSLLLQPLTTQHHQLRTILLAPVIYLLARLCLPTTTLSKEILDVHSTLATFAQRGQTSVEPALSFLSILIPAEGNLELEVLLVGIWVGVAAAVLRSKSATAVFAVILFLGWNVGQGGLSISHGLGDGAICLAMLSGERSYLSEGLLLLGYAFGSNSMEAYVAYLLLLGRRVEGVVKKIPDTKISCVCFPTPESSARIADPTQNTLVYLALCKLFAALFFWPTVFLTIAGLFLPFSEKAGGGNYGLHHLSAPARRDITPFASLTARENNRALFGIVDSKEMYTLYVPSAGFLWSDEMVWAQSMPGREDYAVESSERVFFQDKFVERYPWIVQVKEPPKTRKKKQPKREVVRSGSTVHVKSWIRYVALISNMSMEQLLTSNDSNRYICLIPGERVFSEAGYFDDRPEGEQEGTTSSTSNTQEPKIQRIRVGHVDSHSHFLYSLTNTVQDSPDPLRLGPLLRSIKRQRHSPPPA</sequence>
<proteinExistence type="predicted"/>
<reference evidence="3 4" key="1">
    <citation type="journal article" date="2023" name="G3 (Bethesda)">
        <title>A chromosome-level genome assembly of Zasmidium syzygii isolated from banana leaves.</title>
        <authorList>
            <person name="van Westerhoven A.C."/>
            <person name="Mehrabi R."/>
            <person name="Talebi R."/>
            <person name="Steentjes M.B.F."/>
            <person name="Corcolon B."/>
            <person name="Chong P.A."/>
            <person name="Kema G.H.J."/>
            <person name="Seidl M.F."/>
        </authorList>
    </citation>
    <scope>NUCLEOTIDE SEQUENCE [LARGE SCALE GENOMIC DNA]</scope>
    <source>
        <strain evidence="3 4">P124</strain>
    </source>
</reference>
<feature type="transmembrane region" description="Helical" evidence="2">
    <location>
        <begin position="82"/>
        <end position="100"/>
    </location>
</feature>
<evidence type="ECO:0000256" key="2">
    <source>
        <dbReference type="SAM" id="Phobius"/>
    </source>
</evidence>
<name>A0ABR0EWP9_ZASCE</name>
<feature type="transmembrane region" description="Helical" evidence="2">
    <location>
        <begin position="211"/>
        <end position="238"/>
    </location>
</feature>
<feature type="transmembrane region" description="Helical" evidence="2">
    <location>
        <begin position="150"/>
        <end position="173"/>
    </location>
</feature>
<protein>
    <submittedName>
        <fullName evidence="3">Uncharacterized protein</fullName>
    </submittedName>
</protein>
<feature type="transmembrane region" description="Helical" evidence="2">
    <location>
        <begin position="107"/>
        <end position="130"/>
    </location>
</feature>